<dbReference type="Gramene" id="RZC61993">
    <property type="protein sequence ID" value="RZC61993"/>
    <property type="gene ID" value="C5167_023754"/>
</dbReference>
<protein>
    <submittedName>
        <fullName evidence="1">Uncharacterized protein</fullName>
    </submittedName>
</protein>
<evidence type="ECO:0000313" key="2">
    <source>
        <dbReference type="Proteomes" id="UP000316621"/>
    </source>
</evidence>
<name>A0A4Y7JLN3_PAPSO</name>
<organism evidence="1 2">
    <name type="scientific">Papaver somniferum</name>
    <name type="common">Opium poppy</name>
    <dbReference type="NCBI Taxonomy" id="3469"/>
    <lineage>
        <taxon>Eukaryota</taxon>
        <taxon>Viridiplantae</taxon>
        <taxon>Streptophyta</taxon>
        <taxon>Embryophyta</taxon>
        <taxon>Tracheophyta</taxon>
        <taxon>Spermatophyta</taxon>
        <taxon>Magnoliopsida</taxon>
        <taxon>Ranunculales</taxon>
        <taxon>Papaveraceae</taxon>
        <taxon>Papaveroideae</taxon>
        <taxon>Papaver</taxon>
    </lineage>
</organism>
<dbReference type="EMBL" id="CM010719">
    <property type="protein sequence ID" value="RZC61993.1"/>
    <property type="molecule type" value="Genomic_DNA"/>
</dbReference>
<keyword evidence="2" id="KW-1185">Reference proteome</keyword>
<feature type="non-terminal residue" evidence="1">
    <location>
        <position position="75"/>
    </location>
</feature>
<proteinExistence type="predicted"/>
<dbReference type="AlphaFoldDB" id="A0A4Y7JLN3"/>
<evidence type="ECO:0000313" key="1">
    <source>
        <dbReference type="EMBL" id="RZC61993.1"/>
    </source>
</evidence>
<dbReference type="Proteomes" id="UP000316621">
    <property type="component" value="Chromosome 5"/>
</dbReference>
<gene>
    <name evidence="1" type="ORF">C5167_023754</name>
</gene>
<sequence length="75" mass="8903">MSFIFRFISCFTFSLSAKDLSAKLYLHLPFTRFSLHDIKSSEFELFLHKIVALKNNKQLFSDLTRGRRCIEEQQI</sequence>
<reference evidence="1 2" key="1">
    <citation type="journal article" date="2018" name="Science">
        <title>The opium poppy genome and morphinan production.</title>
        <authorList>
            <person name="Guo L."/>
            <person name="Winzer T."/>
            <person name="Yang X."/>
            <person name="Li Y."/>
            <person name="Ning Z."/>
            <person name="He Z."/>
            <person name="Teodor R."/>
            <person name="Lu Y."/>
            <person name="Bowser T.A."/>
            <person name="Graham I.A."/>
            <person name="Ye K."/>
        </authorList>
    </citation>
    <scope>NUCLEOTIDE SEQUENCE [LARGE SCALE GENOMIC DNA]</scope>
    <source>
        <strain evidence="2">cv. HN1</strain>
        <tissue evidence="1">Leaves</tissue>
    </source>
</reference>
<accession>A0A4Y7JLN3</accession>